<feature type="transmembrane region" description="Helical" evidence="8">
    <location>
        <begin position="194"/>
        <end position="215"/>
    </location>
</feature>
<reference evidence="11" key="2">
    <citation type="journal article" date="2023" name="MicrobiologyOpen">
        <title>Genomics of the tumorigenes clade of the family Rhizobiaceae and description of Rhizobium rhododendri sp. nov.</title>
        <authorList>
            <person name="Kuzmanovic N."/>
            <person name="diCenzo G.C."/>
            <person name="Bunk B."/>
            <person name="Sproeer C."/>
            <person name="Fruehling A."/>
            <person name="Neumann-Schaal M."/>
            <person name="Overmann J."/>
            <person name="Smalla K."/>
        </authorList>
    </citation>
    <scope>NUCLEOTIDE SEQUENCE [LARGE SCALE GENOMIC DNA]</scope>
    <source>
        <strain evidence="11">1078</strain>
        <plasmid evidence="11">unnamed1</plasmid>
    </source>
</reference>
<accession>A0AAF1KAA2</accession>
<comment type="subcellular location">
    <subcellularLocation>
        <location evidence="1 8">Cell membrane</location>
        <topology evidence="1 8">Multi-pass membrane protein</topology>
    </subcellularLocation>
</comment>
<evidence type="ECO:0000259" key="9">
    <source>
        <dbReference type="PROSITE" id="PS50928"/>
    </source>
</evidence>
<evidence type="ECO:0000313" key="11">
    <source>
        <dbReference type="Proteomes" id="UP000249499"/>
    </source>
</evidence>
<keyword evidence="5 8" id="KW-0812">Transmembrane</keyword>
<feature type="domain" description="ABC transmembrane type-1" evidence="9">
    <location>
        <begin position="65"/>
        <end position="269"/>
    </location>
</feature>
<feature type="transmembrane region" description="Helical" evidence="8">
    <location>
        <begin position="69"/>
        <end position="90"/>
    </location>
</feature>
<comment type="similarity">
    <text evidence="2">Belongs to the binding-protein-dependent transport system permease family. CysTW subfamily.</text>
</comment>
<keyword evidence="6 8" id="KW-1133">Transmembrane helix</keyword>
<evidence type="ECO:0000313" key="10">
    <source>
        <dbReference type="EMBL" id="WFR98585.1"/>
    </source>
</evidence>
<keyword evidence="11" id="KW-1185">Reference proteome</keyword>
<reference evidence="10 11" key="1">
    <citation type="journal article" date="2018" name="Sci. Rep.">
        <title>Rhizobium tumorigenes sp. nov., a novel plant tumorigenic bacterium isolated from cane gall tumors on thornless blackberry.</title>
        <authorList>
            <person name="Kuzmanovi N."/>
            <person name="Smalla K."/>
            <person name="Gronow S."/>
            <person name="PuBawska J."/>
        </authorList>
    </citation>
    <scope>NUCLEOTIDE SEQUENCE [LARGE SCALE GENOMIC DNA]</scope>
    <source>
        <strain evidence="10 11">1078</strain>
    </source>
</reference>
<keyword evidence="4" id="KW-1003">Cell membrane</keyword>
<feature type="transmembrane region" description="Helical" evidence="8">
    <location>
        <begin position="148"/>
        <end position="173"/>
    </location>
</feature>
<dbReference type="GO" id="GO:0055085">
    <property type="term" value="P:transmembrane transport"/>
    <property type="evidence" value="ECO:0007669"/>
    <property type="project" value="InterPro"/>
</dbReference>
<evidence type="ECO:0000256" key="1">
    <source>
        <dbReference type="ARBA" id="ARBA00004651"/>
    </source>
</evidence>
<evidence type="ECO:0000256" key="8">
    <source>
        <dbReference type="RuleBase" id="RU363032"/>
    </source>
</evidence>
<dbReference type="Gene3D" id="1.10.3720.10">
    <property type="entry name" value="MetI-like"/>
    <property type="match status" value="1"/>
</dbReference>
<dbReference type="CDD" id="cd06261">
    <property type="entry name" value="TM_PBP2"/>
    <property type="match status" value="1"/>
</dbReference>
<evidence type="ECO:0000256" key="2">
    <source>
        <dbReference type="ARBA" id="ARBA00007069"/>
    </source>
</evidence>
<gene>
    <name evidence="10" type="ORF">PR017_25055</name>
</gene>
<dbReference type="KEGG" id="rtu:PR017_25055"/>
<name>A0AAF1KAA2_9HYPH</name>
<dbReference type="SUPFAM" id="SSF161098">
    <property type="entry name" value="MetI-like"/>
    <property type="match status" value="1"/>
</dbReference>
<sequence>MMGVLLRDRRFFVPLLLAPGVGYLLLFFGGPLFSTFVGSFLNDDGALTLQWYVRIFTRPSMLRGLKTSIYYGVAPVIVSILVSVPLALLIRRSFLGRKLFSGLYKLPMAVPGIIVGLMVIVMFERGGFVARVIAPFGLALPKLVRDDWGVGVILASVWKQIPFMTLIITSAFAAIPDDIRFASRTLGASQIKTFLFIEVPLAMPGITAAILLTFIGSMGSYAIPDIVGPPVARPLSVLMVNEFKQGRFPQVYAMGMLLSLFAVLVLMAYYALTDRIGAGNAKGVQQ</sequence>
<dbReference type="Proteomes" id="UP000249499">
    <property type="component" value="Plasmid unnamed1"/>
</dbReference>
<evidence type="ECO:0000256" key="3">
    <source>
        <dbReference type="ARBA" id="ARBA00022448"/>
    </source>
</evidence>
<dbReference type="Pfam" id="PF00528">
    <property type="entry name" value="BPD_transp_1"/>
    <property type="match status" value="1"/>
</dbReference>
<keyword evidence="3 8" id="KW-0813">Transport</keyword>
<dbReference type="PANTHER" id="PTHR42929">
    <property type="entry name" value="INNER MEMBRANE ABC TRANSPORTER PERMEASE PROTEIN YDCU-RELATED-RELATED"/>
    <property type="match status" value="1"/>
</dbReference>
<dbReference type="RefSeq" id="WP_161959363.1">
    <property type="nucleotide sequence ID" value="NZ_CP117258.1"/>
</dbReference>
<evidence type="ECO:0000256" key="5">
    <source>
        <dbReference type="ARBA" id="ARBA00022692"/>
    </source>
</evidence>
<dbReference type="GO" id="GO:0005886">
    <property type="term" value="C:plasma membrane"/>
    <property type="evidence" value="ECO:0007669"/>
    <property type="project" value="UniProtKB-SubCell"/>
</dbReference>
<protein>
    <submittedName>
        <fullName evidence="10">ABC transporter permease</fullName>
    </submittedName>
</protein>
<dbReference type="PROSITE" id="PS50928">
    <property type="entry name" value="ABC_TM1"/>
    <property type="match status" value="1"/>
</dbReference>
<proteinExistence type="inferred from homology"/>
<geneLocation type="plasmid" evidence="10 11">
    <name>unnamed1</name>
</geneLocation>
<evidence type="ECO:0000256" key="6">
    <source>
        <dbReference type="ARBA" id="ARBA00022989"/>
    </source>
</evidence>
<feature type="transmembrane region" description="Helical" evidence="8">
    <location>
        <begin position="12"/>
        <end position="33"/>
    </location>
</feature>
<dbReference type="PANTHER" id="PTHR42929:SF1">
    <property type="entry name" value="INNER MEMBRANE ABC TRANSPORTER PERMEASE PROTEIN YDCU-RELATED"/>
    <property type="match status" value="1"/>
</dbReference>
<keyword evidence="7 8" id="KW-0472">Membrane</keyword>
<evidence type="ECO:0000256" key="7">
    <source>
        <dbReference type="ARBA" id="ARBA00023136"/>
    </source>
</evidence>
<feature type="transmembrane region" description="Helical" evidence="8">
    <location>
        <begin position="251"/>
        <end position="272"/>
    </location>
</feature>
<evidence type="ECO:0000256" key="4">
    <source>
        <dbReference type="ARBA" id="ARBA00022475"/>
    </source>
</evidence>
<dbReference type="EMBL" id="CP117258">
    <property type="protein sequence ID" value="WFR98585.1"/>
    <property type="molecule type" value="Genomic_DNA"/>
</dbReference>
<dbReference type="InterPro" id="IPR035906">
    <property type="entry name" value="MetI-like_sf"/>
</dbReference>
<dbReference type="InterPro" id="IPR000515">
    <property type="entry name" value="MetI-like"/>
</dbReference>
<organism evidence="10 11">
    <name type="scientific">Rhizobium tumorigenes</name>
    <dbReference type="NCBI Taxonomy" id="2041385"/>
    <lineage>
        <taxon>Bacteria</taxon>
        <taxon>Pseudomonadati</taxon>
        <taxon>Pseudomonadota</taxon>
        <taxon>Alphaproteobacteria</taxon>
        <taxon>Hyphomicrobiales</taxon>
        <taxon>Rhizobiaceae</taxon>
        <taxon>Rhizobium/Agrobacterium group</taxon>
        <taxon>Rhizobium</taxon>
    </lineage>
</organism>
<feature type="transmembrane region" description="Helical" evidence="8">
    <location>
        <begin position="102"/>
        <end position="123"/>
    </location>
</feature>
<dbReference type="AlphaFoldDB" id="A0AAF1KAA2"/>
<keyword evidence="10" id="KW-0614">Plasmid</keyword>